<keyword evidence="1" id="KW-0732">Signal</keyword>
<keyword evidence="3" id="KW-1185">Reference proteome</keyword>
<proteinExistence type="predicted"/>
<dbReference type="KEGG" id="eiv:EIN_078730"/>
<reference evidence="2 3" key="1">
    <citation type="submission" date="2012-10" db="EMBL/GenBank/DDBJ databases">
        <authorList>
            <person name="Zafar N."/>
            <person name="Inman J."/>
            <person name="Hall N."/>
            <person name="Lorenzi H."/>
            <person name="Caler E."/>
        </authorList>
    </citation>
    <scope>NUCLEOTIDE SEQUENCE [LARGE SCALE GENOMIC DNA]</scope>
    <source>
        <strain evidence="2 3">IP1</strain>
    </source>
</reference>
<accession>L7FNA7</accession>
<evidence type="ECO:0000313" key="2">
    <source>
        <dbReference type="EMBL" id="ELP92945.1"/>
    </source>
</evidence>
<dbReference type="Proteomes" id="UP000014680">
    <property type="component" value="Unassembled WGS sequence"/>
</dbReference>
<name>L7FNA7_ENTIV</name>
<sequence>MFIITFFIFATSFGSTTKKLYEAVPTDCIVFPRNWIYEDNKCIRTGDGSKKVTYDGVSQKFNLFCFTNYTYTTPDCTGTPKTSSNCHSYFNLDYNVRNIAFVSDKNKGCELGDKINGMYYNDECHIENQISYQYMIFNNSGVLKLGKCLMPAPDCGGYCFKTEELLTCNTCVNGVLVHCLGDKTKINRNKAYATGETPSPNYNVDDNIDYNKKSID</sequence>
<dbReference type="RefSeq" id="XP_004259716.1">
    <property type="nucleotide sequence ID" value="XM_004259668.1"/>
</dbReference>
<gene>
    <name evidence="2" type="ORF">EIN_078730</name>
</gene>
<evidence type="ECO:0000313" key="3">
    <source>
        <dbReference type="Proteomes" id="UP000014680"/>
    </source>
</evidence>
<dbReference type="AlphaFoldDB" id="L7FNA7"/>
<organism evidence="2 3">
    <name type="scientific">Entamoeba invadens IP1</name>
    <dbReference type="NCBI Taxonomy" id="370355"/>
    <lineage>
        <taxon>Eukaryota</taxon>
        <taxon>Amoebozoa</taxon>
        <taxon>Evosea</taxon>
        <taxon>Archamoebae</taxon>
        <taxon>Mastigamoebida</taxon>
        <taxon>Entamoebidae</taxon>
        <taxon>Entamoeba</taxon>
    </lineage>
</organism>
<feature type="signal peptide" evidence="1">
    <location>
        <begin position="1"/>
        <end position="18"/>
    </location>
</feature>
<feature type="chain" id="PRO_5003974115" evidence="1">
    <location>
        <begin position="19"/>
        <end position="216"/>
    </location>
</feature>
<evidence type="ECO:0000256" key="1">
    <source>
        <dbReference type="SAM" id="SignalP"/>
    </source>
</evidence>
<dbReference type="GeneID" id="14891928"/>
<protein>
    <submittedName>
        <fullName evidence="2">Uncharacterized protein</fullName>
    </submittedName>
</protein>
<dbReference type="EMBL" id="KB206310">
    <property type="protein sequence ID" value="ELP92945.1"/>
    <property type="molecule type" value="Genomic_DNA"/>
</dbReference>
<dbReference type="VEuPathDB" id="AmoebaDB:EIN_078730"/>